<dbReference type="InterPro" id="IPR027474">
    <property type="entry name" value="L-asparaginase_N"/>
</dbReference>
<keyword evidence="5" id="KW-0378">Hydrolase</keyword>
<dbReference type="InterPro" id="IPR006034">
    <property type="entry name" value="Asparaginase/glutaminase-like"/>
</dbReference>
<dbReference type="OrthoDB" id="9788068at2"/>
<dbReference type="Proteomes" id="UP000033448">
    <property type="component" value="Unassembled WGS sequence"/>
</dbReference>
<organism evidence="5 6">
    <name type="scientific">Microbacterium azadirachtae</name>
    <dbReference type="NCBI Taxonomy" id="582680"/>
    <lineage>
        <taxon>Bacteria</taxon>
        <taxon>Bacillati</taxon>
        <taxon>Actinomycetota</taxon>
        <taxon>Actinomycetes</taxon>
        <taxon>Micrococcales</taxon>
        <taxon>Microbacteriaceae</taxon>
        <taxon>Microbacterium</taxon>
    </lineage>
</organism>
<gene>
    <name evidence="5" type="primary">ansA</name>
    <name evidence="5" type="ORF">RL72_01854</name>
</gene>
<feature type="region of interest" description="Disordered" evidence="2">
    <location>
        <begin position="1"/>
        <end position="31"/>
    </location>
</feature>
<evidence type="ECO:0000259" key="3">
    <source>
        <dbReference type="Pfam" id="PF00710"/>
    </source>
</evidence>
<evidence type="ECO:0000313" key="5">
    <source>
        <dbReference type="EMBL" id="KJL23902.1"/>
    </source>
</evidence>
<dbReference type="PANTHER" id="PTHR11707">
    <property type="entry name" value="L-ASPARAGINASE"/>
    <property type="match status" value="1"/>
</dbReference>
<keyword evidence="6" id="KW-1185">Reference proteome</keyword>
<dbReference type="PROSITE" id="PS51732">
    <property type="entry name" value="ASN_GLN_ASE_3"/>
    <property type="match status" value="1"/>
</dbReference>
<dbReference type="Pfam" id="PF17763">
    <property type="entry name" value="Asparaginase_C"/>
    <property type="match status" value="1"/>
</dbReference>
<dbReference type="SFLD" id="SFLDS00057">
    <property type="entry name" value="Glutaminase/Asparaginase"/>
    <property type="match status" value="1"/>
</dbReference>
<dbReference type="EC" id="3.5.1.1" evidence="5"/>
<dbReference type="EMBL" id="JYIT01000075">
    <property type="protein sequence ID" value="KJL23902.1"/>
    <property type="molecule type" value="Genomic_DNA"/>
</dbReference>
<dbReference type="PIRSF" id="PIRSF001220">
    <property type="entry name" value="L-ASNase_gatD"/>
    <property type="match status" value="1"/>
</dbReference>
<feature type="domain" description="L-asparaginase N-terminal" evidence="3">
    <location>
        <begin position="33"/>
        <end position="207"/>
    </location>
</feature>
<feature type="active site" description="O-isoaspartyl threonine intermediate" evidence="1">
    <location>
        <position position="41"/>
    </location>
</feature>
<evidence type="ECO:0000256" key="1">
    <source>
        <dbReference type="PIRSR" id="PIRSR001220-1"/>
    </source>
</evidence>
<dbReference type="Gene3D" id="3.40.50.1170">
    <property type="entry name" value="L-asparaginase, N-terminal domain"/>
    <property type="match status" value="1"/>
</dbReference>
<evidence type="ECO:0000313" key="6">
    <source>
        <dbReference type="Proteomes" id="UP000033448"/>
    </source>
</evidence>
<protein>
    <submittedName>
        <fullName evidence="5">L-asparaginase 1</fullName>
        <ecNumber evidence="5">3.5.1.1</ecNumber>
    </submittedName>
</protein>
<dbReference type="Gene3D" id="3.40.50.40">
    <property type="match status" value="1"/>
</dbReference>
<dbReference type="Pfam" id="PF00710">
    <property type="entry name" value="Asparaginase"/>
    <property type="match status" value="1"/>
</dbReference>
<dbReference type="SUPFAM" id="SSF53774">
    <property type="entry name" value="Glutaminase/Asparaginase"/>
    <property type="match status" value="1"/>
</dbReference>
<evidence type="ECO:0000256" key="2">
    <source>
        <dbReference type="SAM" id="MobiDB-lite"/>
    </source>
</evidence>
<dbReference type="PIRSF" id="PIRSF500176">
    <property type="entry name" value="L_ASNase"/>
    <property type="match status" value="1"/>
</dbReference>
<dbReference type="InterPro" id="IPR040919">
    <property type="entry name" value="Asparaginase_C"/>
</dbReference>
<sequence>MQGRGEQRMRMAESRRTDPASPAVDRPRSSGPLAVLYTGGTFGMVPSAQGLIPNPHLREEVEGLMADARGADGGPLAWVYSATASAVDSAEMDDEALGRLADQLREIIARHDPRGVVVIHGSDTLAYSAAFAAFALADLPTPIVFTGAQRPLGAEGSDAVDNLSLAVAAADRDAPHGVHIAFGGSLLPAVRATKRSTQSLRAFAAPRSLAESPTGVDRRLAAALREAAGTPSPRTGLVKVSPGLSAAQLVAALEECPTGIVLECYGSGTAPAVSGGLLGPIRTATARGTVVLAVTQCEHGPVVLDRYAVGSALADAGAIGGGDMTSEAALGKLGALVRAGVVGDELGELLALNLIGERRG</sequence>
<dbReference type="GO" id="GO:0004067">
    <property type="term" value="F:asparaginase activity"/>
    <property type="evidence" value="ECO:0007669"/>
    <property type="project" value="UniProtKB-UniRule"/>
</dbReference>
<name>A0A0F0KSM1_9MICO</name>
<dbReference type="InterPro" id="IPR036152">
    <property type="entry name" value="Asp/glu_Ase-like_sf"/>
</dbReference>
<dbReference type="InterPro" id="IPR037152">
    <property type="entry name" value="L-asparaginase_N_sf"/>
</dbReference>
<dbReference type="SMART" id="SM00870">
    <property type="entry name" value="Asparaginase"/>
    <property type="match status" value="1"/>
</dbReference>
<dbReference type="PATRIC" id="fig|582680.7.peg.1903"/>
<feature type="domain" description="Asparaginase/glutaminase C-terminal" evidence="4">
    <location>
        <begin position="237"/>
        <end position="343"/>
    </location>
</feature>
<proteinExistence type="predicted"/>
<dbReference type="AlphaFoldDB" id="A0A0F0KSM1"/>
<dbReference type="PANTHER" id="PTHR11707:SF28">
    <property type="entry name" value="60 KDA LYSOPHOSPHOLIPASE"/>
    <property type="match status" value="1"/>
</dbReference>
<comment type="caution">
    <text evidence="5">The sequence shown here is derived from an EMBL/GenBank/DDBJ whole genome shotgun (WGS) entry which is preliminary data.</text>
</comment>
<feature type="compositionally biased region" description="Basic and acidic residues" evidence="2">
    <location>
        <begin position="1"/>
        <end position="18"/>
    </location>
</feature>
<accession>A0A0F0KSM1</accession>
<dbReference type="InterPro" id="IPR027473">
    <property type="entry name" value="L-asparaginase_C"/>
</dbReference>
<reference evidence="5 6" key="1">
    <citation type="submission" date="2015-02" db="EMBL/GenBank/DDBJ databases">
        <title>Draft genome sequences of ten Microbacterium spp. with emphasis on heavy metal contaminated environments.</title>
        <authorList>
            <person name="Corretto E."/>
        </authorList>
    </citation>
    <scope>NUCLEOTIDE SEQUENCE [LARGE SCALE GENOMIC DNA]</scope>
    <source>
        <strain evidence="5 6">DSM 23848</strain>
    </source>
</reference>
<evidence type="ECO:0000259" key="4">
    <source>
        <dbReference type="Pfam" id="PF17763"/>
    </source>
</evidence>
<dbReference type="PRINTS" id="PR00139">
    <property type="entry name" value="ASNGLNASE"/>
</dbReference>